<dbReference type="Gene3D" id="1.10.8.80">
    <property type="entry name" value="Magnesium chelatase subunit I, C-Terminal domain"/>
    <property type="match status" value="1"/>
</dbReference>
<organism evidence="5 6">
    <name type="scientific">Cladonia borealis</name>
    <dbReference type="NCBI Taxonomy" id="184061"/>
    <lineage>
        <taxon>Eukaryota</taxon>
        <taxon>Fungi</taxon>
        <taxon>Dikarya</taxon>
        <taxon>Ascomycota</taxon>
        <taxon>Pezizomycotina</taxon>
        <taxon>Lecanoromycetes</taxon>
        <taxon>OSLEUM clade</taxon>
        <taxon>Lecanoromycetidae</taxon>
        <taxon>Lecanorales</taxon>
        <taxon>Lecanorineae</taxon>
        <taxon>Cladoniaceae</taxon>
        <taxon>Cladonia</taxon>
    </lineage>
</organism>
<evidence type="ECO:0000256" key="1">
    <source>
        <dbReference type="ARBA" id="ARBA00012825"/>
    </source>
</evidence>
<dbReference type="EC" id="6.6.1.1" evidence="1"/>
<dbReference type="PANTHER" id="PTHR11603:SF132">
    <property type="entry name" value="C2H2-TYPE DOMAIN-CONTAINING PROTEIN"/>
    <property type="match status" value="1"/>
</dbReference>
<dbReference type="GO" id="GO:0016851">
    <property type="term" value="F:magnesium chelatase activity"/>
    <property type="evidence" value="ECO:0007669"/>
    <property type="project" value="UniProtKB-EC"/>
</dbReference>
<dbReference type="EMBL" id="JAFEKC020000022">
    <property type="protein sequence ID" value="KAK0507808.1"/>
    <property type="molecule type" value="Genomic_DNA"/>
</dbReference>
<feature type="compositionally biased region" description="Basic and acidic residues" evidence="3">
    <location>
        <begin position="87"/>
        <end position="111"/>
    </location>
</feature>
<evidence type="ECO:0000256" key="3">
    <source>
        <dbReference type="SAM" id="MobiDB-lite"/>
    </source>
</evidence>
<dbReference type="PANTHER" id="PTHR11603">
    <property type="entry name" value="AAA FAMILY ATPASE"/>
    <property type="match status" value="1"/>
</dbReference>
<proteinExistence type="predicted"/>
<evidence type="ECO:0000256" key="2">
    <source>
        <dbReference type="ARBA" id="ARBA00023444"/>
    </source>
</evidence>
<feature type="region of interest" description="Disordered" evidence="3">
    <location>
        <begin position="87"/>
        <end position="117"/>
    </location>
</feature>
<sequence>METSPLVERVQDLTDLELAILLSLVAGEHCIIQTEGSALESLEQELRLVASNLFGLSHAVVHCDESTTGEDFSDGILVENENHRRINHDYVENGRNSEHDPSRRDRSKSSVEEEVGQDDQSIANIVIITGLPNANNDIQIQALELLRTRRMFTHTAVHSAPKAFLLIFLNDVDGTRLTHHLNDHIFISHYHDPEDGFANLEEGSEWIEDDRASLSSVVHRSVTQNALSPSQPTILTQEEIQTLKTRTQTTTISTEVKTYLHNIITFLRLHRAVAGGISPLATTHFNLLAKCLAPLHGLSFVTPSLIALAARKIYPHRITITSPENERSMQYGSDLEAVKAILEGVRPEDVIEDVLVQVEAPL</sequence>
<dbReference type="InterPro" id="IPR052041">
    <property type="entry name" value="Nucleic_acid_metab_PIN/TRAM"/>
</dbReference>
<gene>
    <name evidence="5" type="ORF">JMJ35_009697</name>
</gene>
<evidence type="ECO:0000313" key="6">
    <source>
        <dbReference type="Proteomes" id="UP001166286"/>
    </source>
</evidence>
<evidence type="ECO:0000313" key="5">
    <source>
        <dbReference type="EMBL" id="KAK0507808.1"/>
    </source>
</evidence>
<name>A0AA39UXN0_9LECA</name>
<reference evidence="5" key="1">
    <citation type="submission" date="2023-03" db="EMBL/GenBank/DDBJ databases">
        <title>Complete genome of Cladonia borealis.</title>
        <authorList>
            <person name="Park H."/>
        </authorList>
    </citation>
    <scope>NUCLEOTIDE SEQUENCE</scope>
    <source>
        <strain evidence="5">ANT050790</strain>
    </source>
</reference>
<evidence type="ECO:0000259" key="4">
    <source>
        <dbReference type="Pfam" id="PF17863"/>
    </source>
</evidence>
<comment type="pathway">
    <text evidence="2">Porphyrin-containing compound metabolism.</text>
</comment>
<keyword evidence="6" id="KW-1185">Reference proteome</keyword>
<dbReference type="AlphaFoldDB" id="A0AA39UXN0"/>
<dbReference type="Proteomes" id="UP001166286">
    <property type="component" value="Unassembled WGS sequence"/>
</dbReference>
<dbReference type="InterPro" id="IPR041628">
    <property type="entry name" value="ChlI/MoxR_AAA_lid"/>
</dbReference>
<accession>A0AA39UXN0</accession>
<dbReference type="Pfam" id="PF17863">
    <property type="entry name" value="AAA_lid_2"/>
    <property type="match status" value="1"/>
</dbReference>
<comment type="caution">
    <text evidence="5">The sequence shown here is derived from an EMBL/GenBank/DDBJ whole genome shotgun (WGS) entry which is preliminary data.</text>
</comment>
<feature type="domain" description="ChlI/MoxR AAA lid" evidence="4">
    <location>
        <begin position="268"/>
        <end position="327"/>
    </location>
</feature>
<protein>
    <recommendedName>
        <fullName evidence="1">magnesium chelatase</fullName>
        <ecNumber evidence="1">6.6.1.1</ecNumber>
    </recommendedName>
</protein>